<evidence type="ECO:0000256" key="1">
    <source>
        <dbReference type="SAM" id="MobiDB-lite"/>
    </source>
</evidence>
<evidence type="ECO:0000313" key="2">
    <source>
        <dbReference type="EMBL" id="BAV94160.1"/>
    </source>
</evidence>
<reference evidence="2 3" key="1">
    <citation type="submission" date="2014-03" db="EMBL/GenBank/DDBJ databases">
        <title>complete genome sequence of Flavobacteriaceae bacterium JBKA-6.</title>
        <authorList>
            <person name="Takano T."/>
            <person name="Nakamura Y."/>
            <person name="Takuma S."/>
            <person name="Yasuike M."/>
            <person name="Matsuyama T."/>
            <person name="Sakai T."/>
            <person name="Fujiwara A."/>
            <person name="Kimoto K."/>
            <person name="Fukuda Y."/>
            <person name="Kondo H."/>
            <person name="Hirono I."/>
            <person name="Nakayasu C."/>
        </authorList>
    </citation>
    <scope>NUCLEOTIDE SEQUENCE [LARGE SCALE GENOMIC DNA]</scope>
    <source>
        <strain evidence="2 3">JBKA-6</strain>
    </source>
</reference>
<protein>
    <submittedName>
        <fullName evidence="2">Biopolymer transport exbD protein</fullName>
    </submittedName>
</protein>
<dbReference type="Proteomes" id="UP000243197">
    <property type="component" value="Chromosome"/>
</dbReference>
<feature type="region of interest" description="Disordered" evidence="1">
    <location>
        <begin position="1"/>
        <end position="23"/>
    </location>
</feature>
<gene>
    <name evidence="2" type="ORF">JBKA6_0147</name>
</gene>
<organism evidence="2 3">
    <name type="scientific">Ichthyobacterium seriolicida</name>
    <dbReference type="NCBI Taxonomy" id="242600"/>
    <lineage>
        <taxon>Bacteria</taxon>
        <taxon>Pseudomonadati</taxon>
        <taxon>Bacteroidota</taxon>
        <taxon>Flavobacteriia</taxon>
        <taxon>Flavobacteriales</taxon>
        <taxon>Ichthyobacteriaceae</taxon>
        <taxon>Ichthyobacterium</taxon>
    </lineage>
</organism>
<keyword evidence="3" id="KW-1185">Reference proteome</keyword>
<sequence>MDVDMGISKKLPPIPPKDQEAPPPIKQKNVLVVLINSKDQLMIEGDLVSSIDNVKQIAKDFIDNNGDGSCMDCNGKRDTKSSDNPNKAIISLQNDRGTSYGMYISVQNELIAAYNELRDELSMRKYGDLYDNLELDNKKKIKKIYPQKISEAEPKEYK</sequence>
<accession>A0A1J1E9F3</accession>
<feature type="compositionally biased region" description="Pro residues" evidence="1">
    <location>
        <begin position="12"/>
        <end position="23"/>
    </location>
</feature>
<name>A0A1J1E9F3_9FLAO</name>
<evidence type="ECO:0000313" key="3">
    <source>
        <dbReference type="Proteomes" id="UP000243197"/>
    </source>
</evidence>
<dbReference type="KEGG" id="ise:JBKA6_0147"/>
<dbReference type="AlphaFoldDB" id="A0A1J1E9F3"/>
<proteinExistence type="predicted"/>
<dbReference type="EMBL" id="AP014564">
    <property type="protein sequence ID" value="BAV94160.1"/>
    <property type="molecule type" value="Genomic_DNA"/>
</dbReference>